<name>A0A8J4VM55_9ROSI</name>
<dbReference type="EMBL" id="JRKL02004000">
    <property type="protein sequence ID" value="KAF3953606.1"/>
    <property type="molecule type" value="Genomic_DNA"/>
</dbReference>
<reference evidence="2" key="1">
    <citation type="submission" date="2020-03" db="EMBL/GenBank/DDBJ databases">
        <title>Castanea mollissima Vanexum genome sequencing.</title>
        <authorList>
            <person name="Staton M."/>
        </authorList>
    </citation>
    <scope>NUCLEOTIDE SEQUENCE</scope>
    <source>
        <tissue evidence="2">Leaf</tissue>
    </source>
</reference>
<gene>
    <name evidence="2" type="ORF">CMV_020967</name>
</gene>
<protein>
    <submittedName>
        <fullName evidence="2">Uncharacterized protein</fullName>
    </submittedName>
</protein>
<sequence length="161" mass="17623">MIDKHRTKPPPHKKTHNETRGERPVPERAMARASRIHAATSLTAAADMAIRPTSVVNSLSSAKIRAKTGKAVIERATPMNTRNGGPSTPLEILPLRTNDVPIPNAKGKLIPAMATLKAFFPVRRSDLGSNSRPTRNKKKSRPRLAKVSNTVRLLDGKIAFR</sequence>
<evidence type="ECO:0000313" key="3">
    <source>
        <dbReference type="Proteomes" id="UP000737018"/>
    </source>
</evidence>
<dbReference type="OrthoDB" id="10489535at2759"/>
<feature type="compositionally biased region" description="Basic residues" evidence="1">
    <location>
        <begin position="1"/>
        <end position="15"/>
    </location>
</feature>
<feature type="region of interest" description="Disordered" evidence="1">
    <location>
        <begin position="124"/>
        <end position="145"/>
    </location>
</feature>
<proteinExistence type="predicted"/>
<evidence type="ECO:0000256" key="1">
    <source>
        <dbReference type="SAM" id="MobiDB-lite"/>
    </source>
</evidence>
<accession>A0A8J4VM55</accession>
<organism evidence="2 3">
    <name type="scientific">Castanea mollissima</name>
    <name type="common">Chinese chestnut</name>
    <dbReference type="NCBI Taxonomy" id="60419"/>
    <lineage>
        <taxon>Eukaryota</taxon>
        <taxon>Viridiplantae</taxon>
        <taxon>Streptophyta</taxon>
        <taxon>Embryophyta</taxon>
        <taxon>Tracheophyta</taxon>
        <taxon>Spermatophyta</taxon>
        <taxon>Magnoliopsida</taxon>
        <taxon>eudicotyledons</taxon>
        <taxon>Gunneridae</taxon>
        <taxon>Pentapetalae</taxon>
        <taxon>rosids</taxon>
        <taxon>fabids</taxon>
        <taxon>Fagales</taxon>
        <taxon>Fagaceae</taxon>
        <taxon>Castanea</taxon>
    </lineage>
</organism>
<feature type="region of interest" description="Disordered" evidence="1">
    <location>
        <begin position="1"/>
        <end position="26"/>
    </location>
</feature>
<dbReference type="Proteomes" id="UP000737018">
    <property type="component" value="Unassembled WGS sequence"/>
</dbReference>
<comment type="caution">
    <text evidence="2">The sequence shown here is derived from an EMBL/GenBank/DDBJ whole genome shotgun (WGS) entry which is preliminary data.</text>
</comment>
<keyword evidence="3" id="KW-1185">Reference proteome</keyword>
<feature type="compositionally biased region" description="Basic and acidic residues" evidence="1">
    <location>
        <begin position="16"/>
        <end position="26"/>
    </location>
</feature>
<feature type="compositionally biased region" description="Basic residues" evidence="1">
    <location>
        <begin position="134"/>
        <end position="144"/>
    </location>
</feature>
<evidence type="ECO:0000313" key="2">
    <source>
        <dbReference type="EMBL" id="KAF3953606.1"/>
    </source>
</evidence>
<dbReference type="AlphaFoldDB" id="A0A8J4VM55"/>